<evidence type="ECO:0000313" key="2">
    <source>
        <dbReference type="EMBL" id="KOS44067.1"/>
    </source>
</evidence>
<accession>A0A0M8P5P8</accession>
<proteinExistence type="predicted"/>
<dbReference type="AlphaFoldDB" id="A0A0M8P5P8"/>
<keyword evidence="3" id="KW-1185">Reference proteome</keyword>
<keyword evidence="1" id="KW-0732">Signal</keyword>
<name>A0A0M8P5P8_9EURO</name>
<feature type="chain" id="PRO_5005819473" description="Secreted protein" evidence="1">
    <location>
        <begin position="18"/>
        <end position="73"/>
    </location>
</feature>
<feature type="signal peptide" evidence="1">
    <location>
        <begin position="1"/>
        <end position="17"/>
    </location>
</feature>
<dbReference type="EMBL" id="LHQQ01000068">
    <property type="protein sequence ID" value="KOS44067.1"/>
    <property type="molecule type" value="Genomic_DNA"/>
</dbReference>
<sequence>MFLKLIIGACWWETTHEHSCALHFGILCAAGGLMCRRCVCRPAIKLPWLLRVIARLRYLVSFVSHHRNTETPL</sequence>
<protein>
    <recommendedName>
        <fullName evidence="4">Secreted protein</fullName>
    </recommendedName>
</protein>
<reference evidence="2 3" key="1">
    <citation type="submission" date="2015-08" db="EMBL/GenBank/DDBJ databases">
        <title>Genome sequencing of Penicillium nordicum.</title>
        <authorList>
            <person name="Nguyen H.D."/>
            <person name="Seifert K.A."/>
        </authorList>
    </citation>
    <scope>NUCLEOTIDE SEQUENCE [LARGE SCALE GENOMIC DNA]</scope>
    <source>
        <strain evidence="2 3">DAOMC 185683</strain>
    </source>
</reference>
<evidence type="ECO:0008006" key="4">
    <source>
        <dbReference type="Google" id="ProtNLM"/>
    </source>
</evidence>
<gene>
    <name evidence="2" type="ORF">ACN38_g5007</name>
</gene>
<organism evidence="2 3">
    <name type="scientific">Penicillium nordicum</name>
    <dbReference type="NCBI Taxonomy" id="229535"/>
    <lineage>
        <taxon>Eukaryota</taxon>
        <taxon>Fungi</taxon>
        <taxon>Dikarya</taxon>
        <taxon>Ascomycota</taxon>
        <taxon>Pezizomycotina</taxon>
        <taxon>Eurotiomycetes</taxon>
        <taxon>Eurotiomycetidae</taxon>
        <taxon>Eurotiales</taxon>
        <taxon>Aspergillaceae</taxon>
        <taxon>Penicillium</taxon>
    </lineage>
</organism>
<comment type="caution">
    <text evidence="2">The sequence shown here is derived from an EMBL/GenBank/DDBJ whole genome shotgun (WGS) entry which is preliminary data.</text>
</comment>
<evidence type="ECO:0000256" key="1">
    <source>
        <dbReference type="SAM" id="SignalP"/>
    </source>
</evidence>
<dbReference type="Proteomes" id="UP000037696">
    <property type="component" value="Unassembled WGS sequence"/>
</dbReference>
<evidence type="ECO:0000313" key="3">
    <source>
        <dbReference type="Proteomes" id="UP000037696"/>
    </source>
</evidence>